<comment type="caution">
    <text evidence="1">The sequence shown here is derived from an EMBL/GenBank/DDBJ whole genome shotgun (WGS) entry which is preliminary data.</text>
</comment>
<evidence type="ECO:0000313" key="1">
    <source>
        <dbReference type="EMBL" id="EYE88558.1"/>
    </source>
</evidence>
<dbReference type="AlphaFoldDB" id="A0A017RUZ7"/>
<dbReference type="Proteomes" id="UP000019681">
    <property type="component" value="Unassembled WGS sequence"/>
</dbReference>
<evidence type="ECO:0000313" key="2">
    <source>
        <dbReference type="Proteomes" id="UP000019681"/>
    </source>
</evidence>
<gene>
    <name evidence="1" type="ORF">Q428_07275</name>
</gene>
<reference evidence="1 2" key="1">
    <citation type="journal article" date="2014" name="Genome Announc.">
        <title>Draft Genome Sequence of Fervidicella metallireducens Strain AeBT, an Iron-Reducing Thermoanaerobe from the Great Artesian Basin.</title>
        <authorList>
            <person name="Patel B.K."/>
        </authorList>
    </citation>
    <scope>NUCLEOTIDE SEQUENCE [LARGE SCALE GENOMIC DNA]</scope>
    <source>
        <strain evidence="1 2">AeB</strain>
    </source>
</reference>
<name>A0A017RUZ7_9CLOT</name>
<sequence length="44" mass="5157">MAQCNEKCTCPKIECENHGKCCACINYHRECQTLVYCMRNIKDK</sequence>
<proteinExistence type="predicted"/>
<organism evidence="1 2">
    <name type="scientific">Fervidicella metallireducens AeB</name>
    <dbReference type="NCBI Taxonomy" id="1403537"/>
    <lineage>
        <taxon>Bacteria</taxon>
        <taxon>Bacillati</taxon>
        <taxon>Bacillota</taxon>
        <taxon>Clostridia</taxon>
        <taxon>Eubacteriales</taxon>
        <taxon>Clostridiaceae</taxon>
        <taxon>Fervidicella</taxon>
    </lineage>
</organism>
<accession>A0A017RUZ7</accession>
<dbReference type="EMBL" id="AZQP01000018">
    <property type="protein sequence ID" value="EYE88558.1"/>
    <property type="molecule type" value="Genomic_DNA"/>
</dbReference>
<keyword evidence="2" id="KW-1185">Reference proteome</keyword>
<dbReference type="RefSeq" id="WP_278244880.1">
    <property type="nucleotide sequence ID" value="NZ_AZQP01000018.1"/>
</dbReference>
<protein>
    <submittedName>
        <fullName evidence="1">Uncharacterized protein</fullName>
    </submittedName>
</protein>